<sequence length="167" mass="18828">MEVKDVCFVRHAKSSWDQPGADDFDRKLDARGLKDAPMMARKMKESGLIPDLIITSGANRARTTAEFFRKEFGLQESAFLVRNELYEATAQQVYDVLCSAPDSASFVYIFGHNPTFTWIANHLAGVHIDNVPTCGVVHAQAMISNWKKFKPEHAGFIGFHYPKQYSL</sequence>
<dbReference type="Gene3D" id="3.40.50.1240">
    <property type="entry name" value="Phosphoglycerate mutase-like"/>
    <property type="match status" value="1"/>
</dbReference>
<dbReference type="Pfam" id="PF00300">
    <property type="entry name" value="His_Phos_1"/>
    <property type="match status" value="1"/>
</dbReference>
<protein>
    <submittedName>
        <fullName evidence="2">Histidine phosphatase family protein</fullName>
    </submittedName>
</protein>
<reference evidence="2 3" key="1">
    <citation type="submission" date="2020-10" db="EMBL/GenBank/DDBJ databases">
        <title>Connecting structure to function with the recovery of over 1000 high-quality activated sludge metagenome-assembled genomes encoding full-length rRNA genes using long-read sequencing.</title>
        <authorList>
            <person name="Singleton C.M."/>
            <person name="Petriglieri F."/>
            <person name="Kristensen J.M."/>
            <person name="Kirkegaard R.H."/>
            <person name="Michaelsen T.Y."/>
            <person name="Andersen M.H."/>
            <person name="Karst S.M."/>
            <person name="Dueholm M.S."/>
            <person name="Nielsen P.H."/>
            <person name="Albertsen M."/>
        </authorList>
    </citation>
    <scope>NUCLEOTIDE SEQUENCE [LARGE SCALE GENOMIC DNA]</scope>
    <source>
        <strain evidence="2">Ribe_18-Q3-R11-54_MAXAC.273</strain>
    </source>
</reference>
<organism evidence="2 3">
    <name type="scientific">Candidatus Opimibacter skivensis</name>
    <dbReference type="NCBI Taxonomy" id="2982028"/>
    <lineage>
        <taxon>Bacteria</taxon>
        <taxon>Pseudomonadati</taxon>
        <taxon>Bacteroidota</taxon>
        <taxon>Saprospiria</taxon>
        <taxon>Saprospirales</taxon>
        <taxon>Saprospiraceae</taxon>
        <taxon>Candidatus Opimibacter</taxon>
    </lineage>
</organism>
<dbReference type="AlphaFoldDB" id="A0A9D7SXF6"/>
<gene>
    <name evidence="2" type="ORF">IPP15_16805</name>
</gene>
<feature type="binding site" evidence="1">
    <location>
        <position position="60"/>
    </location>
    <ligand>
        <name>substrate</name>
    </ligand>
</feature>
<dbReference type="PANTHER" id="PTHR47623:SF1">
    <property type="entry name" value="OS09G0287300 PROTEIN"/>
    <property type="match status" value="1"/>
</dbReference>
<evidence type="ECO:0000313" key="3">
    <source>
        <dbReference type="Proteomes" id="UP000808337"/>
    </source>
</evidence>
<comment type="caution">
    <text evidence="2">The sequence shown here is derived from an EMBL/GenBank/DDBJ whole genome shotgun (WGS) entry which is preliminary data.</text>
</comment>
<dbReference type="PANTHER" id="PTHR47623">
    <property type="entry name" value="OS09G0287300 PROTEIN"/>
    <property type="match status" value="1"/>
</dbReference>
<dbReference type="SUPFAM" id="SSF53254">
    <property type="entry name" value="Phosphoglycerate mutase-like"/>
    <property type="match status" value="1"/>
</dbReference>
<dbReference type="EMBL" id="JADKGY010000029">
    <property type="protein sequence ID" value="MBK9984001.1"/>
    <property type="molecule type" value="Genomic_DNA"/>
</dbReference>
<dbReference type="InterPro" id="IPR029033">
    <property type="entry name" value="His_PPase_superfam"/>
</dbReference>
<name>A0A9D7SXF6_9BACT</name>
<evidence type="ECO:0000256" key="1">
    <source>
        <dbReference type="PIRSR" id="PIRSR613078-2"/>
    </source>
</evidence>
<proteinExistence type="predicted"/>
<accession>A0A9D7SXF6</accession>
<dbReference type="Proteomes" id="UP000808337">
    <property type="component" value="Unassembled WGS sequence"/>
</dbReference>
<dbReference type="InterPro" id="IPR013078">
    <property type="entry name" value="His_Pase_superF_clade-1"/>
</dbReference>
<dbReference type="CDD" id="cd07067">
    <property type="entry name" value="HP_PGM_like"/>
    <property type="match status" value="1"/>
</dbReference>
<evidence type="ECO:0000313" key="2">
    <source>
        <dbReference type="EMBL" id="MBK9984001.1"/>
    </source>
</evidence>